<feature type="transmembrane region" description="Helical" evidence="1">
    <location>
        <begin position="25"/>
        <end position="43"/>
    </location>
</feature>
<dbReference type="RefSeq" id="WP_183684482.1">
    <property type="nucleotide sequence ID" value="NZ_CAUVEM010000027.1"/>
</dbReference>
<sequence length="102" mass="11859">MHLLLSVFATEWSFSRFLRDKNKEYAYHIPCLLFLSASLMWFVDSIFEYLEKGTEIFTPNLQDLVQDGFLGLSVIALGILIWQGKLFLNYLQKQKSSVPTSF</sequence>
<accession>A0A7W9W2W7</accession>
<dbReference type="Proteomes" id="UP000522163">
    <property type="component" value="Unassembled WGS sequence"/>
</dbReference>
<reference evidence="2 3" key="1">
    <citation type="submission" date="2020-08" db="EMBL/GenBank/DDBJ databases">
        <title>Genomic Encyclopedia of Type Strains, Phase IV (KMG-IV): sequencing the most valuable type-strain genomes for metagenomic binning, comparative biology and taxonomic classification.</title>
        <authorList>
            <person name="Goeker M."/>
        </authorList>
    </citation>
    <scope>NUCLEOTIDE SEQUENCE [LARGE SCALE GENOMIC DNA]</scope>
    <source>
        <strain evidence="2 3">DSM 17245</strain>
    </source>
</reference>
<evidence type="ECO:0000313" key="3">
    <source>
        <dbReference type="Proteomes" id="UP000522163"/>
    </source>
</evidence>
<organism evidence="2 3">
    <name type="scientific">Oribacterium sinus</name>
    <dbReference type="NCBI Taxonomy" id="237576"/>
    <lineage>
        <taxon>Bacteria</taxon>
        <taxon>Bacillati</taxon>
        <taxon>Bacillota</taxon>
        <taxon>Clostridia</taxon>
        <taxon>Lachnospirales</taxon>
        <taxon>Lachnospiraceae</taxon>
        <taxon>Oribacterium</taxon>
    </lineage>
</organism>
<evidence type="ECO:0000313" key="2">
    <source>
        <dbReference type="EMBL" id="MBB6041943.1"/>
    </source>
</evidence>
<dbReference type="GeneID" id="85015465"/>
<keyword evidence="1" id="KW-0472">Membrane</keyword>
<protein>
    <submittedName>
        <fullName evidence="2">Uncharacterized protein</fullName>
    </submittedName>
</protein>
<gene>
    <name evidence="2" type="ORF">HNQ46_001934</name>
</gene>
<comment type="caution">
    <text evidence="2">The sequence shown here is derived from an EMBL/GenBank/DDBJ whole genome shotgun (WGS) entry which is preliminary data.</text>
</comment>
<dbReference type="AlphaFoldDB" id="A0A7W9W2W7"/>
<keyword evidence="1" id="KW-1133">Transmembrane helix</keyword>
<proteinExistence type="predicted"/>
<feature type="transmembrane region" description="Helical" evidence="1">
    <location>
        <begin position="69"/>
        <end position="88"/>
    </location>
</feature>
<dbReference type="EMBL" id="JACHHH010000010">
    <property type="protein sequence ID" value="MBB6041943.1"/>
    <property type="molecule type" value="Genomic_DNA"/>
</dbReference>
<name>A0A7W9W2W7_9FIRM</name>
<evidence type="ECO:0000256" key="1">
    <source>
        <dbReference type="SAM" id="Phobius"/>
    </source>
</evidence>
<keyword evidence="1" id="KW-0812">Transmembrane</keyword>